<dbReference type="EMBL" id="QJJQ01000002">
    <property type="protein sequence ID" value="PXW89469.1"/>
    <property type="molecule type" value="Genomic_DNA"/>
</dbReference>
<dbReference type="Proteomes" id="UP000247978">
    <property type="component" value="Unassembled WGS sequence"/>
</dbReference>
<organism evidence="1 2">
    <name type="scientific">Pseudogracilibacillus auburnensis</name>
    <dbReference type="NCBI Taxonomy" id="1494959"/>
    <lineage>
        <taxon>Bacteria</taxon>
        <taxon>Bacillati</taxon>
        <taxon>Bacillota</taxon>
        <taxon>Bacilli</taxon>
        <taxon>Bacillales</taxon>
        <taxon>Bacillaceae</taxon>
        <taxon>Pseudogracilibacillus</taxon>
    </lineage>
</organism>
<dbReference type="Gene3D" id="3.30.420.60">
    <property type="entry name" value="eRF1 domain 2"/>
    <property type="match status" value="1"/>
</dbReference>
<dbReference type="InterPro" id="IPR040983">
    <property type="entry name" value="Bact_RF_family5"/>
</dbReference>
<evidence type="ECO:0000313" key="1">
    <source>
        <dbReference type="EMBL" id="PXW89469.1"/>
    </source>
</evidence>
<name>A0A2V3WL61_9BACI</name>
<dbReference type="InterPro" id="IPR042226">
    <property type="entry name" value="eFR1_2_sf"/>
</dbReference>
<sequence length="257" mass="29702">MPKKVRQIHDQLEQLDGSVLSIYLNTNPGSEDWKIRLKNGLKKMEEYVAASNPEEVKDLTKICKKVDVAIKDRRREMTNSLVCFASANHLVIYHLQIPVMNDFQWHAHAATEQLDELYKQYSKTGVLLLQRDKITLITSSLGELIDEKHFELDIELENWKQYKGVAYGSIYSSSANHREKFENRLRENQTRWYRNIIPSIEKHARTLNWKGVHLAGPSELTNVMKDLLNIKVIGETTRNYSGKSAHAVLNRTILATD</sequence>
<comment type="caution">
    <text evidence="1">The sequence shown here is derived from an EMBL/GenBank/DDBJ whole genome shotgun (WGS) entry which is preliminary data.</text>
</comment>
<dbReference type="OrthoDB" id="5241360at2"/>
<dbReference type="Pfam" id="PF18846">
    <property type="entry name" value="baeRF_family5"/>
    <property type="match status" value="1"/>
</dbReference>
<accession>A0A2V3WL61</accession>
<dbReference type="RefSeq" id="WP_110394189.1">
    <property type="nucleotide sequence ID" value="NZ_JBHUHB010000001.1"/>
</dbReference>
<reference evidence="1 2" key="1">
    <citation type="submission" date="2018-05" db="EMBL/GenBank/DDBJ databases">
        <title>Genomic Encyclopedia of Type Strains, Phase IV (KMG-IV): sequencing the most valuable type-strain genomes for metagenomic binning, comparative biology and taxonomic classification.</title>
        <authorList>
            <person name="Goeker M."/>
        </authorList>
    </citation>
    <scope>NUCLEOTIDE SEQUENCE [LARGE SCALE GENOMIC DNA]</scope>
    <source>
        <strain evidence="1 2">DSM 28556</strain>
    </source>
</reference>
<keyword evidence="2" id="KW-1185">Reference proteome</keyword>
<proteinExistence type="predicted"/>
<dbReference type="AlphaFoldDB" id="A0A2V3WL61"/>
<evidence type="ECO:0000313" key="2">
    <source>
        <dbReference type="Proteomes" id="UP000247978"/>
    </source>
</evidence>
<protein>
    <submittedName>
        <fullName evidence="1">Uncharacterized protein</fullName>
    </submittedName>
</protein>
<gene>
    <name evidence="1" type="ORF">DFR56_102246</name>
</gene>